<dbReference type="InterPro" id="IPR051604">
    <property type="entry name" value="Ergot_Alk_Oxidoreductase"/>
</dbReference>
<proteinExistence type="predicted"/>
<accession>A0A1Y0XVX8</accession>
<gene>
    <name evidence="2" type="ORF">S1001342_00682</name>
</gene>
<dbReference type="Pfam" id="PF05368">
    <property type="entry name" value="NmrA"/>
    <property type="match status" value="1"/>
</dbReference>
<name>A0A1Y0XVX8_ACEPA</name>
<dbReference type="Gene3D" id="3.40.50.720">
    <property type="entry name" value="NAD(P)-binding Rossmann-like Domain"/>
    <property type="match status" value="1"/>
</dbReference>
<dbReference type="Proteomes" id="UP000196205">
    <property type="component" value="Chromosome"/>
</dbReference>
<protein>
    <recommendedName>
        <fullName evidence="1">NmrA-like domain-containing protein</fullName>
    </recommendedName>
</protein>
<dbReference type="InterPro" id="IPR036291">
    <property type="entry name" value="NAD(P)-bd_dom_sf"/>
</dbReference>
<evidence type="ECO:0000313" key="2">
    <source>
        <dbReference type="EMBL" id="ARW47040.1"/>
    </source>
</evidence>
<feature type="domain" description="NmrA-like" evidence="1">
    <location>
        <begin position="16"/>
        <end position="281"/>
    </location>
</feature>
<dbReference type="EMBL" id="CP021509">
    <property type="protein sequence ID" value="ARW47040.1"/>
    <property type="molecule type" value="Genomic_DNA"/>
</dbReference>
<dbReference type="PANTHER" id="PTHR43162:SF1">
    <property type="entry name" value="PRESTALK A DIFFERENTIATION PROTEIN A"/>
    <property type="match status" value="1"/>
</dbReference>
<dbReference type="Gene3D" id="3.90.25.10">
    <property type="entry name" value="UDP-galactose 4-epimerase, domain 1"/>
    <property type="match status" value="1"/>
</dbReference>
<dbReference type="SUPFAM" id="SSF51735">
    <property type="entry name" value="NAD(P)-binding Rossmann-fold domains"/>
    <property type="match status" value="1"/>
</dbReference>
<organism evidence="2 3">
    <name type="scientific">Acetobacter pasteurianus subsp. pasteurianus</name>
    <dbReference type="NCBI Taxonomy" id="481145"/>
    <lineage>
        <taxon>Bacteria</taxon>
        <taxon>Pseudomonadati</taxon>
        <taxon>Pseudomonadota</taxon>
        <taxon>Alphaproteobacteria</taxon>
        <taxon>Acetobacterales</taxon>
        <taxon>Acetobacteraceae</taxon>
        <taxon>Acetobacter</taxon>
    </lineage>
</organism>
<dbReference type="AlphaFoldDB" id="A0A1Y0XVX8"/>
<sequence length="305" mass="32829">MGVEKMHRTQTYEGKKKMFAVLGASGHVGTAVTQYLLRQGQAVTVVLRNPQKAAAWAQRGASVALVDVHDTDALALVFQKADRAFLLNPPANPALDTDHAERTTVQSILQALRGAKLEKIVVQSTYGAQPGAHCADLGVLYDLEQGARQTGIPLCCVRAAYYMSNWLSAVPAAQTSGKVMSLLPATLPVPMVAPQDVGHLAGQLLMAPVQEAGVYYIEGPTPYTAQDVAQVFAHILQHPVQVEDIPPTAWLAYYKANGFSDKAARSYANMTAIFINQRYDRPTNPVKGVTDLASYLRAELAGCTP</sequence>
<reference evidence="2 3" key="1">
    <citation type="submission" date="2017-05" db="EMBL/GenBank/DDBJ databases">
        <title>Genome sequence of Acetobacter pasteurianus subsp. pasteurianus strain SRCM101342.</title>
        <authorList>
            <person name="Cho S.H."/>
        </authorList>
    </citation>
    <scope>NUCLEOTIDE SEQUENCE [LARGE SCALE GENOMIC DNA]</scope>
    <source>
        <strain evidence="2 3">SRCM101342</strain>
    </source>
</reference>
<evidence type="ECO:0000313" key="3">
    <source>
        <dbReference type="Proteomes" id="UP000196205"/>
    </source>
</evidence>
<dbReference type="InterPro" id="IPR008030">
    <property type="entry name" value="NmrA-like"/>
</dbReference>
<dbReference type="PANTHER" id="PTHR43162">
    <property type="match status" value="1"/>
</dbReference>
<evidence type="ECO:0000259" key="1">
    <source>
        <dbReference type="Pfam" id="PF05368"/>
    </source>
</evidence>